<accession>A0A6C0C499</accession>
<dbReference type="SMART" id="SM00355">
    <property type="entry name" value="ZnF_C2H2"/>
    <property type="match status" value="2"/>
</dbReference>
<sequence>MVKSVNLVPFLTDCFFCGACDYNTSHKSHFEKHLQSKKHMRLSSKLCKKVPKQCSRSAAVFKCPGCNKKYTTRQGLHYHIKKKKCLNYTNKSNNNFDEVIKKENKENKDKEDQGELSNLMKGMLELCKAQQKTQEKFAENIGKMGNNYNNCNNKNLTVNVYLNEHCKDAMNLTDFVKNLTCSIEDLMYTKDNGYIKGIENIFTKQLEDLNPKERPIHCSDKKRMQFYVKEDDKWMKDEGGEQVDKVLTNVSTIQIHELGAWEQLHPNYLDNPKLLKEWQSIIHAIGGNSTNPKEHKRVVEKFKKTLAAKTSLKKAMKLENTED</sequence>
<evidence type="ECO:0000313" key="2">
    <source>
        <dbReference type="EMBL" id="QHS98478.1"/>
    </source>
</evidence>
<dbReference type="Pfam" id="PF12874">
    <property type="entry name" value="zf-met"/>
    <property type="match status" value="1"/>
</dbReference>
<proteinExistence type="predicted"/>
<dbReference type="AlphaFoldDB" id="A0A6C0C499"/>
<dbReference type="InterPro" id="IPR013087">
    <property type="entry name" value="Znf_C2H2_type"/>
</dbReference>
<dbReference type="EMBL" id="MN739317">
    <property type="protein sequence ID" value="QHS98478.1"/>
    <property type="molecule type" value="Genomic_DNA"/>
</dbReference>
<name>A0A6C0C499_9ZZZZ</name>
<protein>
    <recommendedName>
        <fullName evidence="1">C2H2-type domain-containing protein</fullName>
    </recommendedName>
</protein>
<dbReference type="InterPro" id="IPR036236">
    <property type="entry name" value="Znf_C2H2_sf"/>
</dbReference>
<reference evidence="2" key="1">
    <citation type="journal article" date="2020" name="Nature">
        <title>Giant virus diversity and host interactions through global metagenomics.</title>
        <authorList>
            <person name="Schulz F."/>
            <person name="Roux S."/>
            <person name="Paez-Espino D."/>
            <person name="Jungbluth S."/>
            <person name="Walsh D.A."/>
            <person name="Denef V.J."/>
            <person name="McMahon K.D."/>
            <person name="Konstantinidis K.T."/>
            <person name="Eloe-Fadrosh E.A."/>
            <person name="Kyrpides N.C."/>
            <person name="Woyke T."/>
        </authorList>
    </citation>
    <scope>NUCLEOTIDE SEQUENCE</scope>
    <source>
        <strain evidence="2">GVMAG-M-3300020185-18</strain>
    </source>
</reference>
<evidence type="ECO:0000259" key="1">
    <source>
        <dbReference type="SMART" id="SM00355"/>
    </source>
</evidence>
<organism evidence="2">
    <name type="scientific">viral metagenome</name>
    <dbReference type="NCBI Taxonomy" id="1070528"/>
    <lineage>
        <taxon>unclassified sequences</taxon>
        <taxon>metagenomes</taxon>
        <taxon>organismal metagenomes</taxon>
    </lineage>
</organism>
<feature type="domain" description="C2H2-type" evidence="1">
    <location>
        <begin position="61"/>
        <end position="81"/>
    </location>
</feature>
<feature type="domain" description="C2H2-type" evidence="1">
    <location>
        <begin position="15"/>
        <end position="39"/>
    </location>
</feature>
<dbReference type="SUPFAM" id="SSF57667">
    <property type="entry name" value="beta-beta-alpha zinc fingers"/>
    <property type="match status" value="1"/>
</dbReference>